<dbReference type="AlphaFoldDB" id="A0A1H8F986"/>
<dbReference type="STRING" id="245187.SAMN04488003_11270"/>
<accession>A0A1H8F986</accession>
<organism evidence="1 2">
    <name type="scientific">Loktanella fryxellensis</name>
    <dbReference type="NCBI Taxonomy" id="245187"/>
    <lineage>
        <taxon>Bacteria</taxon>
        <taxon>Pseudomonadati</taxon>
        <taxon>Pseudomonadota</taxon>
        <taxon>Alphaproteobacteria</taxon>
        <taxon>Rhodobacterales</taxon>
        <taxon>Roseobacteraceae</taxon>
        <taxon>Loktanella</taxon>
    </lineage>
</organism>
<keyword evidence="2" id="KW-1185">Reference proteome</keyword>
<sequence>MMRDISGHFDGDLRVDDDARVMREVTIEGNVTVAAGMRVVIDGVVAGSLQVGRGADVTVNGRIVGEIHNDGGRVTGVGMHHDVQGPPAS</sequence>
<evidence type="ECO:0000313" key="2">
    <source>
        <dbReference type="Proteomes" id="UP000199585"/>
    </source>
</evidence>
<dbReference type="EMBL" id="FOCI01000012">
    <property type="protein sequence ID" value="SEN27608.1"/>
    <property type="molecule type" value="Genomic_DNA"/>
</dbReference>
<proteinExistence type="predicted"/>
<gene>
    <name evidence="1" type="ORF">SAMN04488003_11270</name>
</gene>
<dbReference type="RefSeq" id="WP_089902922.1">
    <property type="nucleotide sequence ID" value="NZ_FOCI01000012.1"/>
</dbReference>
<dbReference type="OrthoDB" id="7510721at2"/>
<name>A0A1H8F986_9RHOB</name>
<reference evidence="1 2" key="1">
    <citation type="submission" date="2016-10" db="EMBL/GenBank/DDBJ databases">
        <authorList>
            <person name="de Groot N.N."/>
        </authorList>
    </citation>
    <scope>NUCLEOTIDE SEQUENCE [LARGE SCALE GENOMIC DNA]</scope>
    <source>
        <strain evidence="1 2">DSM 16213</strain>
    </source>
</reference>
<protein>
    <submittedName>
        <fullName evidence="1">Polymer-forming protein</fullName>
    </submittedName>
</protein>
<dbReference type="Proteomes" id="UP000199585">
    <property type="component" value="Unassembled WGS sequence"/>
</dbReference>
<evidence type="ECO:0000313" key="1">
    <source>
        <dbReference type="EMBL" id="SEN27608.1"/>
    </source>
</evidence>